<keyword evidence="18" id="KW-0464">Manganese</keyword>
<dbReference type="EMBL" id="VZZK01000003">
    <property type="protein sequence ID" value="KAB1080886.1"/>
    <property type="molecule type" value="Genomic_DNA"/>
</dbReference>
<evidence type="ECO:0000256" key="15">
    <source>
        <dbReference type="ARBA" id="ARBA00023012"/>
    </source>
</evidence>
<keyword evidence="16" id="KW-0346">Stress response</keyword>
<dbReference type="SMART" id="SM00387">
    <property type="entry name" value="HATPase_c"/>
    <property type="match status" value="1"/>
</dbReference>
<feature type="transmembrane region" description="Helical" evidence="21">
    <location>
        <begin position="197"/>
        <end position="218"/>
    </location>
</feature>
<dbReference type="Gene3D" id="1.10.287.130">
    <property type="match status" value="1"/>
</dbReference>
<comment type="cofactor">
    <cofactor evidence="3">
        <name>Mg(2+)</name>
        <dbReference type="ChEBI" id="CHEBI:18420"/>
    </cofactor>
</comment>
<evidence type="ECO:0000256" key="5">
    <source>
        <dbReference type="ARBA" id="ARBA00012438"/>
    </source>
</evidence>
<comment type="catalytic activity">
    <reaction evidence="1">
        <text>ATP + protein L-histidine = ADP + protein N-phospho-L-histidine.</text>
        <dbReference type="EC" id="2.7.13.3"/>
    </reaction>
</comment>
<evidence type="ECO:0000256" key="20">
    <source>
        <dbReference type="ARBA" id="ARBA00041776"/>
    </source>
</evidence>
<feature type="domain" description="HAMP" evidence="23">
    <location>
        <begin position="218"/>
        <end position="271"/>
    </location>
</feature>
<evidence type="ECO:0000313" key="24">
    <source>
        <dbReference type="EMBL" id="KAB1080886.1"/>
    </source>
</evidence>
<keyword evidence="13" id="KW-0460">Magnesium</keyword>
<reference evidence="24 25" key="1">
    <citation type="submission" date="2019-09" db="EMBL/GenBank/DDBJ databases">
        <title>YIM 48816 draft genome.</title>
        <authorList>
            <person name="Jiang L."/>
        </authorList>
    </citation>
    <scope>NUCLEOTIDE SEQUENCE [LARGE SCALE GENOMIC DNA]</scope>
    <source>
        <strain evidence="24 25">YIM 48816</strain>
    </source>
</reference>
<dbReference type="InterPro" id="IPR005467">
    <property type="entry name" value="His_kinase_dom"/>
</dbReference>
<dbReference type="Pfam" id="PF02518">
    <property type="entry name" value="HATPase_c"/>
    <property type="match status" value="1"/>
</dbReference>
<proteinExistence type="predicted"/>
<evidence type="ECO:0000256" key="11">
    <source>
        <dbReference type="ARBA" id="ARBA00022801"/>
    </source>
</evidence>
<evidence type="ECO:0000256" key="1">
    <source>
        <dbReference type="ARBA" id="ARBA00000085"/>
    </source>
</evidence>
<dbReference type="GO" id="GO:0004721">
    <property type="term" value="F:phosphoprotein phosphatase activity"/>
    <property type="evidence" value="ECO:0007669"/>
    <property type="project" value="UniProtKB-KW"/>
</dbReference>
<evidence type="ECO:0000259" key="23">
    <source>
        <dbReference type="PROSITE" id="PS50885"/>
    </source>
</evidence>
<dbReference type="PRINTS" id="PR00344">
    <property type="entry name" value="BCTRLSENSOR"/>
</dbReference>
<dbReference type="GO" id="GO:0005524">
    <property type="term" value="F:ATP binding"/>
    <property type="evidence" value="ECO:0007669"/>
    <property type="project" value="UniProtKB-KW"/>
</dbReference>
<dbReference type="InterPro" id="IPR003660">
    <property type="entry name" value="HAMP_dom"/>
</dbReference>
<dbReference type="SUPFAM" id="SSF55874">
    <property type="entry name" value="ATPase domain of HSP90 chaperone/DNA topoisomerase II/histidine kinase"/>
    <property type="match status" value="1"/>
</dbReference>
<dbReference type="PANTHER" id="PTHR44936:SF9">
    <property type="entry name" value="SENSOR PROTEIN CREC"/>
    <property type="match status" value="1"/>
</dbReference>
<dbReference type="PANTHER" id="PTHR44936">
    <property type="entry name" value="SENSOR PROTEIN CREC"/>
    <property type="match status" value="1"/>
</dbReference>
<evidence type="ECO:0000256" key="4">
    <source>
        <dbReference type="ARBA" id="ARBA00004651"/>
    </source>
</evidence>
<dbReference type="EC" id="2.7.13.3" evidence="5"/>
<dbReference type="AlphaFoldDB" id="A0A6L3T6R4"/>
<comment type="subcellular location">
    <subcellularLocation>
        <location evidence="4">Cell membrane</location>
        <topology evidence="4">Multi-pass membrane protein</topology>
    </subcellularLocation>
</comment>
<dbReference type="Proteomes" id="UP000474159">
    <property type="component" value="Unassembled WGS sequence"/>
</dbReference>
<evidence type="ECO:0000256" key="6">
    <source>
        <dbReference type="ARBA" id="ARBA00022475"/>
    </source>
</evidence>
<evidence type="ECO:0000259" key="22">
    <source>
        <dbReference type="PROSITE" id="PS50109"/>
    </source>
</evidence>
<dbReference type="Pfam" id="PF00672">
    <property type="entry name" value="HAMP"/>
    <property type="match status" value="1"/>
</dbReference>
<protein>
    <recommendedName>
        <fullName evidence="19">Signal transduction histidine-protein kinase/phosphatase MprB</fullName>
        <ecNumber evidence="5">2.7.13.3</ecNumber>
    </recommendedName>
    <alternativeName>
        <fullName evidence="20">Mycobacterial persistence regulator B</fullName>
    </alternativeName>
</protein>
<keyword evidence="17" id="KW-0843">Virulence</keyword>
<dbReference type="InterPro" id="IPR036097">
    <property type="entry name" value="HisK_dim/P_sf"/>
</dbReference>
<gene>
    <name evidence="24" type="ORF">F6X53_04140</name>
</gene>
<dbReference type="GO" id="GO:0005886">
    <property type="term" value="C:plasma membrane"/>
    <property type="evidence" value="ECO:0007669"/>
    <property type="project" value="UniProtKB-SubCell"/>
</dbReference>
<dbReference type="RefSeq" id="WP_150997511.1">
    <property type="nucleotide sequence ID" value="NZ_BPQY01000643.1"/>
</dbReference>
<keyword evidence="10" id="KW-0418">Kinase</keyword>
<dbReference type="PROSITE" id="PS50885">
    <property type="entry name" value="HAMP"/>
    <property type="match status" value="1"/>
</dbReference>
<accession>A0A6L3T6R4</accession>
<evidence type="ECO:0000313" key="25">
    <source>
        <dbReference type="Proteomes" id="UP000474159"/>
    </source>
</evidence>
<dbReference type="OrthoDB" id="9806130at2"/>
<evidence type="ECO:0000256" key="3">
    <source>
        <dbReference type="ARBA" id="ARBA00001946"/>
    </source>
</evidence>
<keyword evidence="21" id="KW-0472">Membrane</keyword>
<evidence type="ECO:0000256" key="12">
    <source>
        <dbReference type="ARBA" id="ARBA00022840"/>
    </source>
</evidence>
<keyword evidence="21" id="KW-1133">Transmembrane helix</keyword>
<dbReference type="GO" id="GO:0000155">
    <property type="term" value="F:phosphorelay sensor kinase activity"/>
    <property type="evidence" value="ECO:0007669"/>
    <property type="project" value="InterPro"/>
</dbReference>
<keyword evidence="11" id="KW-0378">Hydrolase</keyword>
<evidence type="ECO:0000256" key="14">
    <source>
        <dbReference type="ARBA" id="ARBA00022912"/>
    </source>
</evidence>
<comment type="caution">
    <text evidence="24">The sequence shown here is derived from an EMBL/GenBank/DDBJ whole genome shotgun (WGS) entry which is preliminary data.</text>
</comment>
<evidence type="ECO:0000256" key="21">
    <source>
        <dbReference type="SAM" id="Phobius"/>
    </source>
</evidence>
<keyword evidence="15" id="KW-0902">Two-component regulatory system</keyword>
<dbReference type="Gene3D" id="3.30.565.10">
    <property type="entry name" value="Histidine kinase-like ATPase, C-terminal domain"/>
    <property type="match status" value="1"/>
</dbReference>
<keyword evidence="7" id="KW-0597">Phosphoprotein</keyword>
<keyword evidence="25" id="KW-1185">Reference proteome</keyword>
<dbReference type="Gene3D" id="6.10.340.10">
    <property type="match status" value="1"/>
</dbReference>
<dbReference type="InterPro" id="IPR004358">
    <property type="entry name" value="Sig_transdc_His_kin-like_C"/>
</dbReference>
<dbReference type="CDD" id="cd00075">
    <property type="entry name" value="HATPase"/>
    <property type="match status" value="1"/>
</dbReference>
<keyword evidence="21" id="KW-0812">Transmembrane</keyword>
<dbReference type="SUPFAM" id="SSF47384">
    <property type="entry name" value="Homodimeric domain of signal transducing histidine kinase"/>
    <property type="match status" value="1"/>
</dbReference>
<organism evidence="24 25">
    <name type="scientific">Methylobacterium soli</name>
    <dbReference type="NCBI Taxonomy" id="553447"/>
    <lineage>
        <taxon>Bacteria</taxon>
        <taxon>Pseudomonadati</taxon>
        <taxon>Pseudomonadota</taxon>
        <taxon>Alphaproteobacteria</taxon>
        <taxon>Hyphomicrobiales</taxon>
        <taxon>Methylobacteriaceae</taxon>
        <taxon>Methylobacterium</taxon>
    </lineage>
</organism>
<name>A0A6L3T6R4_9HYPH</name>
<evidence type="ECO:0000256" key="18">
    <source>
        <dbReference type="ARBA" id="ARBA00023211"/>
    </source>
</evidence>
<dbReference type="CDD" id="cd00082">
    <property type="entry name" value="HisKA"/>
    <property type="match status" value="1"/>
</dbReference>
<evidence type="ECO:0000256" key="19">
    <source>
        <dbReference type="ARBA" id="ARBA00040454"/>
    </source>
</evidence>
<evidence type="ECO:0000256" key="9">
    <source>
        <dbReference type="ARBA" id="ARBA00022741"/>
    </source>
</evidence>
<evidence type="ECO:0000256" key="10">
    <source>
        <dbReference type="ARBA" id="ARBA00022777"/>
    </source>
</evidence>
<evidence type="ECO:0000256" key="2">
    <source>
        <dbReference type="ARBA" id="ARBA00001936"/>
    </source>
</evidence>
<keyword evidence="12" id="KW-0067">ATP-binding</keyword>
<dbReference type="InterPro" id="IPR036890">
    <property type="entry name" value="HATPase_C_sf"/>
</dbReference>
<dbReference type="CDD" id="cd06225">
    <property type="entry name" value="HAMP"/>
    <property type="match status" value="1"/>
</dbReference>
<dbReference type="InterPro" id="IPR003661">
    <property type="entry name" value="HisK_dim/P_dom"/>
</dbReference>
<evidence type="ECO:0000256" key="17">
    <source>
        <dbReference type="ARBA" id="ARBA00023026"/>
    </source>
</evidence>
<sequence>MQARHPSRSFRNSVPARLALFALLFAAVVGGVHVLALDRLLQVREVSSDVRNQWLDSISVLYNVGRHLSDLRASEADVVFIPDPTHRERQATELPILTDQVEKAIERYKLLPHGPEEDLVFNALLQNWAEHAGHARQLALLTQKGQGDAAAALYDGAARSSFQAVRDRNRRLVDLSTAKAQRARNLTAQAFTDAERWISGLILGAGVLFAALVVYLWWSVSRPLFELEGLMRRLAAQDTNFTIRFEGRRDEIGEVARALVVFRRNTIELLDSRKRLSSQAEILAGSLANERALATEQRNFICTISHEFRTPLMAIDGHAQRLIATRERAKPAEIAGRAEKIRAGVFRMTSLVTSLMDAIELVRGDLRARMRPFDLKEMLESLARYYDEIGVGGGLQVRIEELPSEVRGDSELLYQAFSNLISNAFKYSPEQGSVSLSAGANDGIVEIAIEDRGLGIPRGEIDRIRERYYRASNVGSIPGTGMGLHLVDEVVRQHGGRLEIQSEEGRGTRMAVFLPADSPGEAAELSHAQDLVRGG</sequence>
<feature type="domain" description="Histidine kinase" evidence="22">
    <location>
        <begin position="303"/>
        <end position="518"/>
    </location>
</feature>
<evidence type="ECO:0000256" key="13">
    <source>
        <dbReference type="ARBA" id="ARBA00022842"/>
    </source>
</evidence>
<dbReference type="InterPro" id="IPR024478">
    <property type="entry name" value="HlyB_4HB_MCP"/>
</dbReference>
<comment type="cofactor">
    <cofactor evidence="2">
        <name>Mn(2+)</name>
        <dbReference type="ChEBI" id="CHEBI:29035"/>
    </cofactor>
</comment>
<keyword evidence="9" id="KW-0547">Nucleotide-binding</keyword>
<dbReference type="SMART" id="SM00304">
    <property type="entry name" value="HAMP"/>
    <property type="match status" value="1"/>
</dbReference>
<keyword evidence="8" id="KW-0808">Transferase</keyword>
<dbReference type="InterPro" id="IPR003594">
    <property type="entry name" value="HATPase_dom"/>
</dbReference>
<keyword evidence="6" id="KW-1003">Cell membrane</keyword>
<keyword evidence="14" id="KW-0904">Protein phosphatase</keyword>
<dbReference type="Pfam" id="PF00512">
    <property type="entry name" value="HisKA"/>
    <property type="match status" value="1"/>
</dbReference>
<evidence type="ECO:0000256" key="7">
    <source>
        <dbReference type="ARBA" id="ARBA00022553"/>
    </source>
</evidence>
<dbReference type="InterPro" id="IPR050980">
    <property type="entry name" value="2C_sensor_his_kinase"/>
</dbReference>
<dbReference type="SUPFAM" id="SSF158472">
    <property type="entry name" value="HAMP domain-like"/>
    <property type="match status" value="1"/>
</dbReference>
<evidence type="ECO:0000256" key="8">
    <source>
        <dbReference type="ARBA" id="ARBA00022679"/>
    </source>
</evidence>
<dbReference type="PROSITE" id="PS50109">
    <property type="entry name" value="HIS_KIN"/>
    <property type="match status" value="1"/>
</dbReference>
<dbReference type="SMART" id="SM00388">
    <property type="entry name" value="HisKA"/>
    <property type="match status" value="1"/>
</dbReference>
<dbReference type="Pfam" id="PF12729">
    <property type="entry name" value="4HB_MCP_1"/>
    <property type="match status" value="1"/>
</dbReference>
<evidence type="ECO:0000256" key="16">
    <source>
        <dbReference type="ARBA" id="ARBA00023016"/>
    </source>
</evidence>